<comment type="cofactor">
    <cofactor evidence="1">
        <name>heme b</name>
        <dbReference type="ChEBI" id="CHEBI:60344"/>
    </cofactor>
</comment>
<evidence type="ECO:0000256" key="1">
    <source>
        <dbReference type="ARBA" id="ARBA00001970"/>
    </source>
</evidence>
<feature type="transmembrane region" description="Helical" evidence="12">
    <location>
        <begin position="122"/>
        <end position="140"/>
    </location>
</feature>
<comment type="subcellular location">
    <subcellularLocation>
        <location evidence="2">Membrane</location>
        <topology evidence="2">Multi-pass membrane protein</topology>
    </subcellularLocation>
</comment>
<protein>
    <recommendedName>
        <fullName evidence="14">Heme A synthase</fullName>
    </recommendedName>
</protein>
<keyword evidence="4" id="KW-0479">Metal-binding</keyword>
<feature type="transmembrane region" description="Helical" evidence="12">
    <location>
        <begin position="92"/>
        <end position="110"/>
    </location>
</feature>
<organism evidence="13">
    <name type="scientific">marine metagenome</name>
    <dbReference type="NCBI Taxonomy" id="408172"/>
    <lineage>
        <taxon>unclassified sequences</taxon>
        <taxon>metagenomes</taxon>
        <taxon>ecological metagenomes</taxon>
    </lineage>
</organism>
<dbReference type="GO" id="GO:0006784">
    <property type="term" value="P:heme A biosynthetic process"/>
    <property type="evidence" value="ECO:0007669"/>
    <property type="project" value="InterPro"/>
</dbReference>
<dbReference type="GO" id="GO:0046872">
    <property type="term" value="F:metal ion binding"/>
    <property type="evidence" value="ECO:0007669"/>
    <property type="project" value="UniProtKB-KW"/>
</dbReference>
<dbReference type="GO" id="GO:0016653">
    <property type="term" value="F:oxidoreductase activity, acting on NAD(P)H, heme protein as acceptor"/>
    <property type="evidence" value="ECO:0007669"/>
    <property type="project" value="TreeGrafter"/>
</dbReference>
<reference evidence="13" key="1">
    <citation type="submission" date="2018-05" db="EMBL/GenBank/DDBJ databases">
        <authorList>
            <person name="Lanie J.A."/>
            <person name="Ng W.-L."/>
            <person name="Kazmierczak K.M."/>
            <person name="Andrzejewski T.M."/>
            <person name="Davidsen T.M."/>
            <person name="Wayne K.J."/>
            <person name="Tettelin H."/>
            <person name="Glass J.I."/>
            <person name="Rusch D."/>
            <person name="Podicherti R."/>
            <person name="Tsui H.-C.T."/>
            <person name="Winkler M.E."/>
        </authorList>
    </citation>
    <scope>NUCLEOTIDE SEQUENCE</scope>
</reference>
<feature type="transmembrane region" description="Helical" evidence="12">
    <location>
        <begin position="7"/>
        <end position="27"/>
    </location>
</feature>
<keyword evidence="3 12" id="KW-0812">Transmembrane</keyword>
<dbReference type="GO" id="GO:0005743">
    <property type="term" value="C:mitochondrial inner membrane"/>
    <property type="evidence" value="ECO:0007669"/>
    <property type="project" value="TreeGrafter"/>
</dbReference>
<dbReference type="GO" id="GO:0120547">
    <property type="term" value="F:heme A synthase activity"/>
    <property type="evidence" value="ECO:0007669"/>
    <property type="project" value="UniProtKB-EC"/>
</dbReference>
<accession>A0A383EN14</accession>
<dbReference type="PANTHER" id="PTHR23289">
    <property type="entry name" value="CYTOCHROME C OXIDASE ASSEMBLY PROTEIN COX15"/>
    <property type="match status" value="1"/>
</dbReference>
<dbReference type="Pfam" id="PF02628">
    <property type="entry name" value="COX15-CtaA"/>
    <property type="match status" value="1"/>
</dbReference>
<gene>
    <name evidence="13" type="ORF">METZ01_LOCUS510499</name>
</gene>
<dbReference type="InterPro" id="IPR023754">
    <property type="entry name" value="HemeA_Synthase_type2"/>
</dbReference>
<keyword evidence="9 12" id="KW-0472">Membrane</keyword>
<keyword evidence="8" id="KW-0350">Heme biosynthesis</keyword>
<evidence type="ECO:0000313" key="13">
    <source>
        <dbReference type="EMBL" id="SVE57645.1"/>
    </source>
</evidence>
<evidence type="ECO:0000256" key="11">
    <source>
        <dbReference type="ARBA" id="ARBA00048044"/>
    </source>
</evidence>
<evidence type="ECO:0000256" key="8">
    <source>
        <dbReference type="ARBA" id="ARBA00023133"/>
    </source>
</evidence>
<dbReference type="EMBL" id="UINC01226951">
    <property type="protein sequence ID" value="SVE57645.1"/>
    <property type="molecule type" value="Genomic_DNA"/>
</dbReference>
<evidence type="ECO:0000256" key="2">
    <source>
        <dbReference type="ARBA" id="ARBA00004141"/>
    </source>
</evidence>
<evidence type="ECO:0000256" key="10">
    <source>
        <dbReference type="ARBA" id="ARBA00044501"/>
    </source>
</evidence>
<feature type="non-terminal residue" evidence="13">
    <location>
        <position position="216"/>
    </location>
</feature>
<evidence type="ECO:0008006" key="14">
    <source>
        <dbReference type="Google" id="ProtNLM"/>
    </source>
</evidence>
<sequence length="216" mass="24269">MTTNRKLAVWLLTVSTLIIVLIVYGGWVRLTRSGLSIVEWNVVTGVVPPLGADAWESEFAKYRQTPEYQIVNFGMLLEEFKFIYYMEFGHRLLGRITGLLFVGPLFYFLFRRTIPRTHIPSYLGIGLLFALQGLVGWLMVKSGLSDRPQVNHLRLTLHLSCALALLAACLWRAFDYLSSMSFPPNLTPNTRRLCVGLFVTICLQIATGGLVAGLKA</sequence>
<evidence type="ECO:0000256" key="7">
    <source>
        <dbReference type="ARBA" id="ARBA00023004"/>
    </source>
</evidence>
<keyword evidence="7" id="KW-0408">Iron</keyword>
<evidence type="ECO:0000256" key="3">
    <source>
        <dbReference type="ARBA" id="ARBA00022692"/>
    </source>
</evidence>
<evidence type="ECO:0000256" key="6">
    <source>
        <dbReference type="ARBA" id="ARBA00023002"/>
    </source>
</evidence>
<evidence type="ECO:0000256" key="5">
    <source>
        <dbReference type="ARBA" id="ARBA00022989"/>
    </source>
</evidence>
<dbReference type="AlphaFoldDB" id="A0A383EN14"/>
<feature type="transmembrane region" description="Helical" evidence="12">
    <location>
        <begin position="195"/>
        <end position="214"/>
    </location>
</feature>
<feature type="transmembrane region" description="Helical" evidence="12">
    <location>
        <begin position="155"/>
        <end position="174"/>
    </location>
</feature>
<dbReference type="PANTHER" id="PTHR23289:SF2">
    <property type="entry name" value="CYTOCHROME C OXIDASE ASSEMBLY PROTEIN COX15 HOMOLOG"/>
    <property type="match status" value="1"/>
</dbReference>
<evidence type="ECO:0000256" key="9">
    <source>
        <dbReference type="ARBA" id="ARBA00023136"/>
    </source>
</evidence>
<proteinExistence type="predicted"/>
<evidence type="ECO:0000256" key="4">
    <source>
        <dbReference type="ARBA" id="ARBA00022723"/>
    </source>
</evidence>
<name>A0A383EN14_9ZZZZ</name>
<evidence type="ECO:0000256" key="12">
    <source>
        <dbReference type="SAM" id="Phobius"/>
    </source>
</evidence>
<keyword evidence="5 12" id="KW-1133">Transmembrane helix</keyword>
<comment type="catalytic activity">
    <reaction evidence="11">
        <text>Fe(II)-heme o + 2 A + H2O = Fe(II)-heme a + 2 AH2</text>
        <dbReference type="Rhea" id="RHEA:63388"/>
        <dbReference type="ChEBI" id="CHEBI:13193"/>
        <dbReference type="ChEBI" id="CHEBI:15377"/>
        <dbReference type="ChEBI" id="CHEBI:17499"/>
        <dbReference type="ChEBI" id="CHEBI:60530"/>
        <dbReference type="ChEBI" id="CHEBI:61715"/>
        <dbReference type="EC" id="1.17.99.9"/>
    </reaction>
    <physiologicalReaction direction="left-to-right" evidence="11">
        <dbReference type="Rhea" id="RHEA:63389"/>
    </physiologicalReaction>
</comment>
<dbReference type="InterPro" id="IPR003780">
    <property type="entry name" value="COX15/CtaA_fam"/>
</dbReference>
<comment type="pathway">
    <text evidence="10">Porphyrin-containing compound metabolism; heme A biosynthesis; heme A from heme O: step 1/1.</text>
</comment>
<keyword evidence="6" id="KW-0560">Oxidoreductase</keyword>